<dbReference type="RefSeq" id="WP_073077118.1">
    <property type="nucleotide sequence ID" value="NZ_FRBL01000001.1"/>
</dbReference>
<dbReference type="Proteomes" id="UP000184420">
    <property type="component" value="Unassembled WGS sequence"/>
</dbReference>
<accession>A0A1M6VG08</accession>
<dbReference type="InterPro" id="IPR024775">
    <property type="entry name" value="DinB-like"/>
</dbReference>
<sequence length="198" mass="22136">MKISYLLVFVILCSAFVIPRPPQEDRSLLLTQLKETKANLLKEVAGLSEEQLKYKPAPDRWSVIECVEHIYRTEGGLFAWEQQLVSAPADASKRSLIKLTDEQIIAGVEDRSKKAKAPEEFVPAGGQTSQQIIAGFVARRDSLINYVMNSKDDLRNHVVEQSPLGPIDAYQLLLLDAAHTNRHTQQLVEVKNSAGFPK</sequence>
<dbReference type="AlphaFoldDB" id="A0A1M6VG08"/>
<reference evidence="2 3" key="1">
    <citation type="submission" date="2016-11" db="EMBL/GenBank/DDBJ databases">
        <authorList>
            <person name="Jaros S."/>
            <person name="Januszkiewicz K."/>
            <person name="Wedrychowicz H."/>
        </authorList>
    </citation>
    <scope>NUCLEOTIDE SEQUENCE [LARGE SCALE GENOMIC DNA]</scope>
    <source>
        <strain evidence="2 3">DSM 27406</strain>
    </source>
</reference>
<proteinExistence type="predicted"/>
<dbReference type="OrthoDB" id="9807923at2"/>
<keyword evidence="3" id="KW-1185">Reference proteome</keyword>
<feature type="domain" description="DinB-like" evidence="1">
    <location>
        <begin position="32"/>
        <end position="187"/>
    </location>
</feature>
<gene>
    <name evidence="2" type="ORF">SAMN05444266_101191</name>
</gene>
<dbReference type="STRING" id="1419482.SAMN05444266_101191"/>
<evidence type="ECO:0000313" key="2">
    <source>
        <dbReference type="EMBL" id="SHK80399.1"/>
    </source>
</evidence>
<dbReference type="EMBL" id="FRBL01000001">
    <property type="protein sequence ID" value="SHK80399.1"/>
    <property type="molecule type" value="Genomic_DNA"/>
</dbReference>
<dbReference type="Gene3D" id="1.20.120.450">
    <property type="entry name" value="dinb family like domain"/>
    <property type="match status" value="1"/>
</dbReference>
<organism evidence="2 3">
    <name type="scientific">Chitinophaga jiangningensis</name>
    <dbReference type="NCBI Taxonomy" id="1419482"/>
    <lineage>
        <taxon>Bacteria</taxon>
        <taxon>Pseudomonadati</taxon>
        <taxon>Bacteroidota</taxon>
        <taxon>Chitinophagia</taxon>
        <taxon>Chitinophagales</taxon>
        <taxon>Chitinophagaceae</taxon>
        <taxon>Chitinophaga</taxon>
    </lineage>
</organism>
<dbReference type="InterPro" id="IPR034660">
    <property type="entry name" value="DinB/YfiT-like"/>
</dbReference>
<protein>
    <submittedName>
        <fullName evidence="2">DinB superfamily protein</fullName>
    </submittedName>
</protein>
<evidence type="ECO:0000313" key="3">
    <source>
        <dbReference type="Proteomes" id="UP000184420"/>
    </source>
</evidence>
<dbReference type="SUPFAM" id="SSF109854">
    <property type="entry name" value="DinB/YfiT-like putative metalloenzymes"/>
    <property type="match status" value="1"/>
</dbReference>
<dbReference type="Pfam" id="PF12867">
    <property type="entry name" value="DinB_2"/>
    <property type="match status" value="1"/>
</dbReference>
<name>A0A1M6VG08_9BACT</name>
<evidence type="ECO:0000259" key="1">
    <source>
        <dbReference type="Pfam" id="PF12867"/>
    </source>
</evidence>